<dbReference type="AlphaFoldDB" id="A0A1I8JA63"/>
<evidence type="ECO:0000256" key="3">
    <source>
        <dbReference type="SAM" id="MobiDB-lite"/>
    </source>
</evidence>
<feature type="region of interest" description="Disordered" evidence="3">
    <location>
        <begin position="224"/>
        <end position="257"/>
    </location>
</feature>
<protein>
    <submittedName>
        <fullName evidence="6">RRM domain-containing protein</fullName>
    </submittedName>
</protein>
<feature type="compositionally biased region" description="Low complexity" evidence="3">
    <location>
        <begin position="535"/>
        <end position="544"/>
    </location>
</feature>
<dbReference type="PROSITE" id="PS50102">
    <property type="entry name" value="RRM"/>
    <property type="match status" value="2"/>
</dbReference>
<feature type="compositionally biased region" description="Basic and acidic residues" evidence="3">
    <location>
        <begin position="467"/>
        <end position="478"/>
    </location>
</feature>
<feature type="compositionally biased region" description="Low complexity" evidence="3">
    <location>
        <begin position="622"/>
        <end position="631"/>
    </location>
</feature>
<feature type="compositionally biased region" description="Low complexity" evidence="3">
    <location>
        <begin position="836"/>
        <end position="847"/>
    </location>
</feature>
<feature type="region of interest" description="Disordered" evidence="3">
    <location>
        <begin position="414"/>
        <end position="441"/>
    </location>
</feature>
<dbReference type="InterPro" id="IPR000504">
    <property type="entry name" value="RRM_dom"/>
</dbReference>
<name>A0A1I8JA63_9PLAT</name>
<feature type="compositionally biased region" description="Low complexity" evidence="3">
    <location>
        <begin position="233"/>
        <end position="257"/>
    </location>
</feature>
<dbReference type="Proteomes" id="UP000095280">
    <property type="component" value="Unplaced"/>
</dbReference>
<dbReference type="WBParaSite" id="maker-uti_cns_0046635-snap-gene-0.3-mRNA-1">
    <property type="protein sequence ID" value="maker-uti_cns_0046635-snap-gene-0.3-mRNA-1"/>
    <property type="gene ID" value="maker-uti_cns_0046635-snap-gene-0.3"/>
</dbReference>
<feature type="region of interest" description="Disordered" evidence="3">
    <location>
        <begin position="467"/>
        <end position="631"/>
    </location>
</feature>
<evidence type="ECO:0000259" key="4">
    <source>
        <dbReference type="PROSITE" id="PS50102"/>
    </source>
</evidence>
<feature type="compositionally biased region" description="Gly residues" evidence="3">
    <location>
        <begin position="422"/>
        <end position="437"/>
    </location>
</feature>
<evidence type="ECO:0000313" key="5">
    <source>
        <dbReference type="Proteomes" id="UP000095280"/>
    </source>
</evidence>
<reference evidence="6" key="1">
    <citation type="submission" date="2016-11" db="UniProtKB">
        <authorList>
            <consortium name="WormBaseParasite"/>
        </authorList>
    </citation>
    <scope>IDENTIFICATION</scope>
</reference>
<feature type="compositionally biased region" description="Low complexity" evidence="3">
    <location>
        <begin position="738"/>
        <end position="747"/>
    </location>
</feature>
<dbReference type="Pfam" id="PF00076">
    <property type="entry name" value="RRM_1"/>
    <property type="match status" value="2"/>
</dbReference>
<dbReference type="InterPro" id="IPR035979">
    <property type="entry name" value="RBD_domain_sf"/>
</dbReference>
<evidence type="ECO:0000256" key="1">
    <source>
        <dbReference type="ARBA" id="ARBA00022884"/>
    </source>
</evidence>
<evidence type="ECO:0000256" key="2">
    <source>
        <dbReference type="PROSITE-ProRule" id="PRU00176"/>
    </source>
</evidence>
<keyword evidence="1 2" id="KW-0694">RNA-binding</keyword>
<feature type="region of interest" description="Disordered" evidence="3">
    <location>
        <begin position="814"/>
        <end position="877"/>
    </location>
</feature>
<feature type="region of interest" description="Disordered" evidence="3">
    <location>
        <begin position="104"/>
        <end position="136"/>
    </location>
</feature>
<dbReference type="GO" id="GO:0003723">
    <property type="term" value="F:RNA binding"/>
    <property type="evidence" value="ECO:0007669"/>
    <property type="project" value="UniProtKB-UniRule"/>
</dbReference>
<feature type="region of interest" description="Disordered" evidence="3">
    <location>
        <begin position="734"/>
        <end position="783"/>
    </location>
</feature>
<dbReference type="InterPro" id="IPR012677">
    <property type="entry name" value="Nucleotide-bd_a/b_plait_sf"/>
</dbReference>
<feature type="compositionally biased region" description="Low complexity" evidence="3">
    <location>
        <begin position="857"/>
        <end position="870"/>
    </location>
</feature>
<dbReference type="PANTHER" id="PTHR23189">
    <property type="entry name" value="RNA RECOGNITION MOTIF-CONTAINING"/>
    <property type="match status" value="1"/>
</dbReference>
<evidence type="ECO:0000313" key="6">
    <source>
        <dbReference type="WBParaSite" id="maker-uti_cns_0046635-snap-gene-0.3-mRNA-1"/>
    </source>
</evidence>
<keyword evidence="5" id="KW-1185">Reference proteome</keyword>
<dbReference type="Gene3D" id="3.30.70.330">
    <property type="match status" value="3"/>
</dbReference>
<accession>A0A1I8JA63</accession>
<organism evidence="5 6">
    <name type="scientific">Macrostomum lignano</name>
    <dbReference type="NCBI Taxonomy" id="282301"/>
    <lineage>
        <taxon>Eukaryota</taxon>
        <taxon>Metazoa</taxon>
        <taxon>Spiralia</taxon>
        <taxon>Lophotrochozoa</taxon>
        <taxon>Platyhelminthes</taxon>
        <taxon>Rhabditophora</taxon>
        <taxon>Macrostomorpha</taxon>
        <taxon>Macrostomida</taxon>
        <taxon>Macrostomidae</taxon>
        <taxon>Macrostomum</taxon>
    </lineage>
</organism>
<feature type="domain" description="RRM" evidence="4">
    <location>
        <begin position="308"/>
        <end position="380"/>
    </location>
</feature>
<proteinExistence type="predicted"/>
<feature type="domain" description="RRM" evidence="4">
    <location>
        <begin position="6"/>
        <end position="78"/>
    </location>
</feature>
<feature type="compositionally biased region" description="Low complexity" evidence="3">
    <location>
        <begin position="814"/>
        <end position="823"/>
    </location>
</feature>
<dbReference type="SUPFAM" id="SSF54928">
    <property type="entry name" value="RNA-binding domain, RBD"/>
    <property type="match status" value="2"/>
</dbReference>
<feature type="compositionally biased region" description="Low complexity" evidence="3">
    <location>
        <begin position="104"/>
        <end position="124"/>
    </location>
</feature>
<dbReference type="SMART" id="SM00360">
    <property type="entry name" value="RRM"/>
    <property type="match status" value="2"/>
</dbReference>
<sequence>MKEETRYLWISELPPNATQKKLTDLFSSYGRILSTKIHEAGQLRGAVLSFLDTKTAVKACTGIHLLDGQSLTSEYCDQSGEPGLQRLKDSACVKFDKLPVLENGSSTTTSVNNNNSPPSSASKSCGRRDDGSPTAALNESTAVDIDNRSRTLKICNLPDRLSDASLQSGLYHEFRRLGRILGVQLHGGILEDRYATTTPSALWKLRALASNYCGANLSVKRAADSAHVASPHQQQQQQPPAQADDSTSSSTLLLTQSPDEYHPRATRTLFVGNLDPKTVWETDLRDALSRFGNVLKPKLGFGRSPPTECLWLGNLSENVSESFLSKTFSTYGRVRNVCLNFNRLRALVYFHHSDEAQKALMEMKNRYLCGRKLQADFASQKCQRDFMEDLARTGGKSRSGYKIFEQLYPPEFDRGAVHGRSGSSGGGGSAGGRGGSKGRYRSDMVITDDYVKSNHKSWRKFRDHHYESSGDHFRRQDEFSSPYSDQSYADDYLPGGGRGGPQSSRSSSSRRQHGGGGGSSRRQQHQHGYNRHQPGATSSPSGSGSQKGGGGRGWRHSSRSPTSHHGGAKHSADSSTSSSPVRPALGSGDLRSLLERSNSRLASNSSRRRRSASKGSGGGGERATSSSGRRGLASVATLAVSTASSLVASNISVGAASLVASTATVSHPPATTASIASSSAAVASSVAAAANAAAAAVAAAVAAGRSSTQDMSLRKLEQEKQMLLAQLANLEDARSDSSADSVAGSDAENSSRKKRHRTGSGSTGTPRRQRRGHAVESRHSADSVATAASATAFSACASASVDAAIKEIRRETEAASASASASSIDEQQRRTANGCPSSSSPSAAAPDAQPPPRDPRLQQQQQPATSSSKAGATDQKQVMLRLLQDLVSRSRSTDLVTPSAG</sequence>